<dbReference type="PANTHER" id="PTHR35936">
    <property type="entry name" value="MEMBRANE-BOUND LYTIC MUREIN TRANSGLYCOSYLASE F"/>
    <property type="match status" value="1"/>
</dbReference>
<keyword evidence="2 3" id="KW-0732">Signal</keyword>
<evidence type="ECO:0000313" key="5">
    <source>
        <dbReference type="EMBL" id="MBC3215444.1"/>
    </source>
</evidence>
<dbReference type="SMART" id="SM00062">
    <property type="entry name" value="PBPb"/>
    <property type="match status" value="1"/>
</dbReference>
<dbReference type="InterPro" id="IPR001638">
    <property type="entry name" value="Solute-binding_3/MltF_N"/>
</dbReference>
<reference evidence="5" key="1">
    <citation type="submission" date="2020-08" db="EMBL/GenBank/DDBJ databases">
        <title>Food and environmental bacterial isolates.</title>
        <authorList>
            <person name="Richter L."/>
            <person name="Du Plessis E.M."/>
            <person name="Duvenage S."/>
            <person name="Allam M."/>
            <person name="Korsten L."/>
        </authorList>
    </citation>
    <scope>NUCLEOTIDE SEQUENCE</scope>
    <source>
        <strain evidence="5">UPMP2127</strain>
    </source>
</reference>
<sequence>MKKLLPLALLVATGSASAQSNLDKVLQQKTLTVCTTGDYKPYTFLKEDGSYEGIDIAMAESLANSLGAKVKWVKTTWKTLTPDFVAGKCDIAMGGISVTLERQKQVFFAERLDTDGKIPLVRCTDVKKYRTIEQINKPAVRLIEPAGGTNEAFVRAHLPKANLTLSHDNMGIFQQLVDRKADVMITDASEALYQQKRYPKLCAVNPDKPMQYGEKAYMLPRDDMSWKLYVDQWLHLSKASGEYQKIIGQWLAVKK</sequence>
<name>A0AAP7FBK8_SERFO</name>
<dbReference type="PANTHER" id="PTHR35936:SF19">
    <property type="entry name" value="AMINO-ACID-BINDING PROTEIN YXEM-RELATED"/>
    <property type="match status" value="1"/>
</dbReference>
<dbReference type="EMBL" id="JACNYO010000044">
    <property type="protein sequence ID" value="MBC3215444.1"/>
    <property type="molecule type" value="Genomic_DNA"/>
</dbReference>
<evidence type="ECO:0000256" key="3">
    <source>
        <dbReference type="SAM" id="SignalP"/>
    </source>
</evidence>
<dbReference type="Proteomes" id="UP001235341">
    <property type="component" value="Chromosome"/>
</dbReference>
<dbReference type="SUPFAM" id="SSF53850">
    <property type="entry name" value="Periplasmic binding protein-like II"/>
    <property type="match status" value="1"/>
</dbReference>
<dbReference type="Proteomes" id="UP000659084">
    <property type="component" value="Unassembled WGS sequence"/>
</dbReference>
<evidence type="ECO:0000256" key="2">
    <source>
        <dbReference type="ARBA" id="ARBA00022729"/>
    </source>
</evidence>
<dbReference type="Gene3D" id="3.40.190.10">
    <property type="entry name" value="Periplasmic binding protein-like II"/>
    <property type="match status" value="2"/>
</dbReference>
<evidence type="ECO:0000259" key="4">
    <source>
        <dbReference type="SMART" id="SM00062"/>
    </source>
</evidence>
<keyword evidence="8" id="KW-1185">Reference proteome</keyword>
<dbReference type="RefSeq" id="WP_021180806.1">
    <property type="nucleotide sequence ID" value="NZ_CAMISB010000012.1"/>
</dbReference>
<evidence type="ECO:0000256" key="1">
    <source>
        <dbReference type="ARBA" id="ARBA00010333"/>
    </source>
</evidence>
<dbReference type="Pfam" id="PF00497">
    <property type="entry name" value="SBP_bac_3"/>
    <property type="match status" value="1"/>
</dbReference>
<reference evidence="6 8" key="2">
    <citation type="submission" date="2023-08" db="EMBL/GenBank/DDBJ databases">
        <title>Complete Genome and Methylome dissection of Serratia fonticola NEB369.</title>
        <authorList>
            <person name="Fomenkov A."/>
            <person name="Roberts R.D."/>
        </authorList>
    </citation>
    <scope>NUCLEOTIDE SEQUENCE [LARGE SCALE GENOMIC DNA]</scope>
    <source>
        <strain evidence="6 8">NEB369</strain>
    </source>
</reference>
<feature type="domain" description="Solute-binding protein family 3/N-terminal" evidence="4">
    <location>
        <begin position="30"/>
        <end position="254"/>
    </location>
</feature>
<dbReference type="EMBL" id="CP133586">
    <property type="protein sequence ID" value="WMT14328.1"/>
    <property type="molecule type" value="Genomic_DNA"/>
</dbReference>
<evidence type="ECO:0000313" key="7">
    <source>
        <dbReference type="Proteomes" id="UP000659084"/>
    </source>
</evidence>
<organism evidence="5 7">
    <name type="scientific">Serratia fonticola</name>
    <dbReference type="NCBI Taxonomy" id="47917"/>
    <lineage>
        <taxon>Bacteria</taxon>
        <taxon>Pseudomonadati</taxon>
        <taxon>Pseudomonadota</taxon>
        <taxon>Gammaproteobacteria</taxon>
        <taxon>Enterobacterales</taxon>
        <taxon>Yersiniaceae</taxon>
        <taxon>Serratia</taxon>
    </lineage>
</organism>
<gene>
    <name evidence="5" type="ORF">H8J20_25250</name>
    <name evidence="6" type="ORF">RFB13_24575</name>
</gene>
<protein>
    <submittedName>
        <fullName evidence="5">Transporter substrate-binding domain-containing protein</fullName>
    </submittedName>
</protein>
<evidence type="ECO:0000313" key="8">
    <source>
        <dbReference type="Proteomes" id="UP001235341"/>
    </source>
</evidence>
<feature type="signal peptide" evidence="3">
    <location>
        <begin position="1"/>
        <end position="18"/>
    </location>
</feature>
<evidence type="ECO:0000313" key="6">
    <source>
        <dbReference type="EMBL" id="WMT14328.1"/>
    </source>
</evidence>
<comment type="similarity">
    <text evidence="1">Belongs to the bacterial solute-binding protein 3 family.</text>
</comment>
<proteinExistence type="inferred from homology"/>
<dbReference type="AlphaFoldDB" id="A0AAP7FBK8"/>
<feature type="chain" id="PRO_5042875845" evidence="3">
    <location>
        <begin position="19"/>
        <end position="255"/>
    </location>
</feature>
<accession>A0AAP7FBK8</accession>